<dbReference type="Gene3D" id="2.60.40.1180">
    <property type="entry name" value="Golgi alpha-mannosidase II"/>
    <property type="match status" value="1"/>
</dbReference>
<accession>A0A7W9HF31</accession>
<dbReference type="RefSeq" id="WP_246477720.1">
    <property type="nucleotide sequence ID" value="NZ_JACHMO010000001.1"/>
</dbReference>
<dbReference type="GO" id="GO:0004553">
    <property type="term" value="F:hydrolase activity, hydrolyzing O-glycosyl compounds"/>
    <property type="evidence" value="ECO:0007669"/>
    <property type="project" value="InterPro"/>
</dbReference>
<dbReference type="Proteomes" id="UP000552097">
    <property type="component" value="Unassembled WGS sequence"/>
</dbReference>
<protein>
    <submittedName>
        <fullName evidence="1">Uncharacterized protein</fullName>
    </submittedName>
</protein>
<organism evidence="1 2">
    <name type="scientific">Saccharothrix ecbatanensis</name>
    <dbReference type="NCBI Taxonomy" id="1105145"/>
    <lineage>
        <taxon>Bacteria</taxon>
        <taxon>Bacillati</taxon>
        <taxon>Actinomycetota</taxon>
        <taxon>Actinomycetes</taxon>
        <taxon>Pseudonocardiales</taxon>
        <taxon>Pseudonocardiaceae</taxon>
        <taxon>Saccharothrix</taxon>
    </lineage>
</organism>
<dbReference type="InterPro" id="IPR013780">
    <property type="entry name" value="Glyco_hydro_b"/>
</dbReference>
<dbReference type="EMBL" id="JACHMO010000001">
    <property type="protein sequence ID" value="MBB5801093.1"/>
    <property type="molecule type" value="Genomic_DNA"/>
</dbReference>
<gene>
    <name evidence="1" type="ORF">F4560_000861</name>
</gene>
<keyword evidence="2" id="KW-1185">Reference proteome</keyword>
<sequence length="82" mass="8619">METKFYVVAQFTRHIRPGMRILDTGSELAVAAYDSAARRLVIVAANPGAAQRLTFDLSRFGQVTGGSARPPALGTPPAATCG</sequence>
<reference evidence="1 2" key="1">
    <citation type="submission" date="2020-08" db="EMBL/GenBank/DDBJ databases">
        <title>Sequencing the genomes of 1000 actinobacteria strains.</title>
        <authorList>
            <person name="Klenk H.-P."/>
        </authorList>
    </citation>
    <scope>NUCLEOTIDE SEQUENCE [LARGE SCALE GENOMIC DNA]</scope>
    <source>
        <strain evidence="1 2">DSM 45486</strain>
    </source>
</reference>
<dbReference type="PANTHER" id="PTHR42767:SF1">
    <property type="entry name" value="ENDO-BETA-1,6-GALACTANASE-LIKE DOMAIN-CONTAINING PROTEIN"/>
    <property type="match status" value="1"/>
</dbReference>
<comment type="caution">
    <text evidence="1">The sequence shown here is derived from an EMBL/GenBank/DDBJ whole genome shotgun (WGS) entry which is preliminary data.</text>
</comment>
<proteinExistence type="predicted"/>
<dbReference type="PANTHER" id="PTHR42767">
    <property type="entry name" value="ENDO-BETA-1,6-GALACTANASE"/>
    <property type="match status" value="1"/>
</dbReference>
<evidence type="ECO:0000313" key="1">
    <source>
        <dbReference type="EMBL" id="MBB5801093.1"/>
    </source>
</evidence>
<dbReference type="AlphaFoldDB" id="A0A7W9HF31"/>
<evidence type="ECO:0000313" key="2">
    <source>
        <dbReference type="Proteomes" id="UP000552097"/>
    </source>
</evidence>
<dbReference type="InterPro" id="IPR039743">
    <property type="entry name" value="6GAL/EXGAL"/>
</dbReference>
<name>A0A7W9HF31_9PSEU</name>